<evidence type="ECO:0000256" key="3">
    <source>
        <dbReference type="ARBA" id="ARBA00022475"/>
    </source>
</evidence>
<dbReference type="InterPro" id="IPR003960">
    <property type="entry name" value="ATPase_AAA_CS"/>
</dbReference>
<evidence type="ECO:0000259" key="18">
    <source>
        <dbReference type="SMART" id="SM00382"/>
    </source>
</evidence>
<evidence type="ECO:0000256" key="9">
    <source>
        <dbReference type="ARBA" id="ARBA00022833"/>
    </source>
</evidence>
<evidence type="ECO:0000256" key="12">
    <source>
        <dbReference type="ARBA" id="ARBA00023049"/>
    </source>
</evidence>
<evidence type="ECO:0000256" key="14">
    <source>
        <dbReference type="ARBA" id="ARBA00061570"/>
    </source>
</evidence>
<feature type="binding site" evidence="15">
    <location>
        <position position="419"/>
    </location>
    <ligand>
        <name>Zn(2+)</name>
        <dbReference type="ChEBI" id="CHEBI:29105"/>
        <note>catalytic</note>
    </ligand>
</feature>
<dbReference type="RefSeq" id="WP_093429071.1">
    <property type="nucleotide sequence ID" value="NZ_FOMJ01000010.1"/>
</dbReference>
<dbReference type="GO" id="GO:0005886">
    <property type="term" value="C:plasma membrane"/>
    <property type="evidence" value="ECO:0007669"/>
    <property type="project" value="UniProtKB-SubCell"/>
</dbReference>
<dbReference type="PROSITE" id="PS00674">
    <property type="entry name" value="AAA"/>
    <property type="match status" value="1"/>
</dbReference>
<evidence type="ECO:0000256" key="13">
    <source>
        <dbReference type="ARBA" id="ARBA00023136"/>
    </source>
</evidence>
<keyword evidence="3 15" id="KW-1003">Cell membrane</keyword>
<feature type="domain" description="AAA+ ATPase" evidence="18">
    <location>
        <begin position="189"/>
        <end position="328"/>
    </location>
</feature>
<dbReference type="NCBIfam" id="NF008004">
    <property type="entry name" value="PRK10733.1"/>
    <property type="match status" value="1"/>
</dbReference>
<dbReference type="GO" id="GO:0008270">
    <property type="term" value="F:zinc ion binding"/>
    <property type="evidence" value="ECO:0007669"/>
    <property type="project" value="UniProtKB-UniRule"/>
</dbReference>
<dbReference type="InterPro" id="IPR003593">
    <property type="entry name" value="AAA+_ATPase"/>
</dbReference>
<dbReference type="EC" id="3.4.24.-" evidence="15"/>
<dbReference type="InterPro" id="IPR027417">
    <property type="entry name" value="P-loop_NTPase"/>
</dbReference>
<dbReference type="InterPro" id="IPR041569">
    <property type="entry name" value="AAA_lid_3"/>
</dbReference>
<keyword evidence="6 15" id="KW-0479">Metal-binding</keyword>
<evidence type="ECO:0000256" key="6">
    <source>
        <dbReference type="ARBA" id="ARBA00022723"/>
    </source>
</evidence>
<evidence type="ECO:0000256" key="4">
    <source>
        <dbReference type="ARBA" id="ARBA00022670"/>
    </source>
</evidence>
<feature type="transmembrane region" description="Helical" evidence="15">
    <location>
        <begin position="7"/>
        <end position="25"/>
    </location>
</feature>
<organism evidence="19 20">
    <name type="scientific">Thiohalospira halophila DSM 15071</name>
    <dbReference type="NCBI Taxonomy" id="1123397"/>
    <lineage>
        <taxon>Bacteria</taxon>
        <taxon>Pseudomonadati</taxon>
        <taxon>Pseudomonadota</taxon>
        <taxon>Gammaproteobacteria</taxon>
        <taxon>Thiohalospirales</taxon>
        <taxon>Thiohalospiraceae</taxon>
        <taxon>Thiohalospira</taxon>
    </lineage>
</organism>
<dbReference type="STRING" id="1123397.SAMN05660831_02462"/>
<dbReference type="HAMAP" id="MF_01458">
    <property type="entry name" value="FtsH"/>
    <property type="match status" value="1"/>
</dbReference>
<dbReference type="PANTHER" id="PTHR23076:SF97">
    <property type="entry name" value="ATP-DEPENDENT ZINC METALLOPROTEASE YME1L1"/>
    <property type="match status" value="1"/>
</dbReference>
<evidence type="ECO:0000256" key="16">
    <source>
        <dbReference type="RuleBase" id="RU003651"/>
    </source>
</evidence>
<comment type="similarity">
    <text evidence="14 15">In the central section; belongs to the AAA ATPase family.</text>
</comment>
<keyword evidence="20" id="KW-1185">Reference proteome</keyword>
<dbReference type="PANTHER" id="PTHR23076">
    <property type="entry name" value="METALLOPROTEASE M41 FTSH"/>
    <property type="match status" value="1"/>
</dbReference>
<keyword evidence="7 15" id="KW-0547">Nucleotide-binding</keyword>
<evidence type="ECO:0000256" key="5">
    <source>
        <dbReference type="ARBA" id="ARBA00022692"/>
    </source>
</evidence>
<keyword evidence="13 15" id="KW-0472">Membrane</keyword>
<dbReference type="Gene3D" id="1.20.58.760">
    <property type="entry name" value="Peptidase M41"/>
    <property type="match status" value="1"/>
</dbReference>
<comment type="similarity">
    <text evidence="2 15">In the C-terminal section; belongs to the peptidase M41 family.</text>
</comment>
<evidence type="ECO:0000313" key="19">
    <source>
        <dbReference type="EMBL" id="SFD85716.1"/>
    </source>
</evidence>
<evidence type="ECO:0000256" key="15">
    <source>
        <dbReference type="HAMAP-Rule" id="MF_01458"/>
    </source>
</evidence>
<feature type="region of interest" description="Disordered" evidence="17">
    <location>
        <begin position="593"/>
        <end position="648"/>
    </location>
</feature>
<feature type="binding site" evidence="15">
    <location>
        <begin position="197"/>
        <end position="204"/>
    </location>
    <ligand>
        <name>ATP</name>
        <dbReference type="ChEBI" id="CHEBI:30616"/>
    </ligand>
</feature>
<evidence type="ECO:0000256" key="11">
    <source>
        <dbReference type="ARBA" id="ARBA00022989"/>
    </source>
</evidence>
<dbReference type="GO" id="GO:0004222">
    <property type="term" value="F:metalloendopeptidase activity"/>
    <property type="evidence" value="ECO:0007669"/>
    <property type="project" value="InterPro"/>
</dbReference>
<dbReference type="FunFam" id="1.10.8.60:FF:000001">
    <property type="entry name" value="ATP-dependent zinc metalloprotease FtsH"/>
    <property type="match status" value="1"/>
</dbReference>
<feature type="transmembrane region" description="Helical" evidence="15">
    <location>
        <begin position="100"/>
        <end position="121"/>
    </location>
</feature>
<dbReference type="Pfam" id="PF17862">
    <property type="entry name" value="AAA_lid_3"/>
    <property type="match status" value="1"/>
</dbReference>
<comment type="subcellular location">
    <subcellularLocation>
        <location evidence="15">Cell membrane</location>
        <topology evidence="15">Multi-pass membrane protein</topology>
        <orientation evidence="15">Cytoplasmic side</orientation>
    </subcellularLocation>
    <subcellularLocation>
        <location evidence="1">Membrane</location>
    </subcellularLocation>
</comment>
<sequence>MNDIVKNVILWVVIAVILMSVFNNFGPQQAPTQQIEYSRFLDQVNTGQVDQVTIDGDTIRGQLGNGSEFVTYNPGDPGLIGDLLQNDVAIESKPPEQQSLLMQIFISWFPMLLLIGVWLYFMRQMQGGGGAGGKGAMSFGKSKARMLGEDQVNVTFGDVAGCDEAKEEVVELVDFLKDPAKFQKLGGKIPKGVLMVGSPGTGKTLLARAIAGEAKVPFFSISGSDFVEMFVGVGASRVRDMFEQAKKHAPCIIFIDEIDAVGRQRGAGMGGGHDEREQTLNQLLVEMDGFEGNEGIIVMAATNRPDVLDPALLRPGRFDRQVVVPLPDVRGREQILRVHMRHTPLADDVDPAIVARGCPGFSGADLANLVNEAALFAARANKRLVHMEDFERAKDKIMMGAERRSMVMSEDEKRLTAYHESGHAIVGRLVPDHDPIHKVSIIPRGRALGVTLFLPEEDRYSHTKQRLESQICSLFGGRIAEEVIFGAEKVTTGASNDIQKVTEIARNMVTKWGLSERLGPLSYGEEEGEVFMGQPMSQSKGFSDDTAQAIDEEVRRIVEENYERATQILRDNEDKLHTMADALMKYETIDSGQIDDIMNGNPPRPPADWRDNEPPASGAGESSADEEGESSGEDRPDNPPLGGPAGQH</sequence>
<dbReference type="InterPro" id="IPR000642">
    <property type="entry name" value="Peptidase_M41"/>
</dbReference>
<dbReference type="FunFam" id="3.40.50.300:FF:000001">
    <property type="entry name" value="ATP-dependent zinc metalloprotease FtsH"/>
    <property type="match status" value="1"/>
</dbReference>
<gene>
    <name evidence="15" type="primary">ftsH</name>
    <name evidence="19" type="ORF">SAMN05660831_02462</name>
</gene>
<dbReference type="GO" id="GO:0030163">
    <property type="term" value="P:protein catabolic process"/>
    <property type="evidence" value="ECO:0007669"/>
    <property type="project" value="UniProtKB-UniRule"/>
</dbReference>
<comment type="subunit">
    <text evidence="15">Homohexamer.</text>
</comment>
<evidence type="ECO:0000256" key="10">
    <source>
        <dbReference type="ARBA" id="ARBA00022840"/>
    </source>
</evidence>
<dbReference type="InterPro" id="IPR011546">
    <property type="entry name" value="Pept_M41_FtsH_extracell"/>
</dbReference>
<comment type="similarity">
    <text evidence="16">Belongs to the AAA ATPase family.</text>
</comment>
<dbReference type="Gene3D" id="1.10.8.60">
    <property type="match status" value="1"/>
</dbReference>
<evidence type="ECO:0000256" key="17">
    <source>
        <dbReference type="SAM" id="MobiDB-lite"/>
    </source>
</evidence>
<feature type="binding site" evidence="15">
    <location>
        <position position="423"/>
    </location>
    <ligand>
        <name>Zn(2+)</name>
        <dbReference type="ChEBI" id="CHEBI:29105"/>
        <note>catalytic</note>
    </ligand>
</feature>
<dbReference type="Pfam" id="PF01434">
    <property type="entry name" value="Peptidase_M41"/>
    <property type="match status" value="1"/>
</dbReference>
<evidence type="ECO:0000313" key="20">
    <source>
        <dbReference type="Proteomes" id="UP000198611"/>
    </source>
</evidence>
<evidence type="ECO:0000256" key="8">
    <source>
        <dbReference type="ARBA" id="ARBA00022801"/>
    </source>
</evidence>
<keyword evidence="4 15" id="KW-0645">Protease</keyword>
<dbReference type="InterPro" id="IPR003959">
    <property type="entry name" value="ATPase_AAA_core"/>
</dbReference>
<proteinExistence type="inferred from homology"/>
<comment type="cofactor">
    <cofactor evidence="15">
        <name>Zn(2+)</name>
        <dbReference type="ChEBI" id="CHEBI:29105"/>
    </cofactor>
    <text evidence="15">Binds 1 zinc ion per subunit.</text>
</comment>
<dbReference type="Pfam" id="PF06480">
    <property type="entry name" value="FtsH_ext"/>
    <property type="match status" value="1"/>
</dbReference>
<evidence type="ECO:0000256" key="2">
    <source>
        <dbReference type="ARBA" id="ARBA00010044"/>
    </source>
</evidence>
<dbReference type="EMBL" id="FOMJ01000010">
    <property type="protein sequence ID" value="SFD85716.1"/>
    <property type="molecule type" value="Genomic_DNA"/>
</dbReference>
<dbReference type="NCBIfam" id="TIGR01241">
    <property type="entry name" value="FtsH_fam"/>
    <property type="match status" value="1"/>
</dbReference>
<protein>
    <recommendedName>
        <fullName evidence="15">ATP-dependent zinc metalloprotease FtsH</fullName>
        <ecNumber evidence="15">3.4.24.-</ecNumber>
    </recommendedName>
</protein>
<accession>A0A1I1VRR0</accession>
<keyword evidence="8 15" id="KW-0378">Hydrolase</keyword>
<dbReference type="SUPFAM" id="SSF140990">
    <property type="entry name" value="FtsH protease domain-like"/>
    <property type="match status" value="1"/>
</dbReference>
<keyword evidence="5 15" id="KW-0812">Transmembrane</keyword>
<feature type="binding site" evidence="15">
    <location>
        <position position="497"/>
    </location>
    <ligand>
        <name>Zn(2+)</name>
        <dbReference type="ChEBI" id="CHEBI:29105"/>
        <note>catalytic</note>
    </ligand>
</feature>
<dbReference type="SUPFAM" id="SSF52540">
    <property type="entry name" value="P-loop containing nucleoside triphosphate hydrolases"/>
    <property type="match status" value="1"/>
</dbReference>
<dbReference type="SMART" id="SM00382">
    <property type="entry name" value="AAA"/>
    <property type="match status" value="1"/>
</dbReference>
<dbReference type="GO" id="GO:0005524">
    <property type="term" value="F:ATP binding"/>
    <property type="evidence" value="ECO:0007669"/>
    <property type="project" value="UniProtKB-UniRule"/>
</dbReference>
<keyword evidence="11 15" id="KW-1133">Transmembrane helix</keyword>
<dbReference type="Proteomes" id="UP000198611">
    <property type="component" value="Unassembled WGS sequence"/>
</dbReference>
<reference evidence="19 20" key="1">
    <citation type="submission" date="2016-10" db="EMBL/GenBank/DDBJ databases">
        <authorList>
            <person name="de Groot N.N."/>
        </authorList>
    </citation>
    <scope>NUCLEOTIDE SEQUENCE [LARGE SCALE GENOMIC DNA]</scope>
    <source>
        <strain evidence="19 20">HL3</strain>
    </source>
</reference>
<dbReference type="GO" id="GO:0006508">
    <property type="term" value="P:proteolysis"/>
    <property type="evidence" value="ECO:0007669"/>
    <property type="project" value="UniProtKB-KW"/>
</dbReference>
<evidence type="ECO:0000256" key="7">
    <source>
        <dbReference type="ARBA" id="ARBA00022741"/>
    </source>
</evidence>
<keyword evidence="10 15" id="KW-0067">ATP-binding</keyword>
<dbReference type="GO" id="GO:0004176">
    <property type="term" value="F:ATP-dependent peptidase activity"/>
    <property type="evidence" value="ECO:0007669"/>
    <property type="project" value="InterPro"/>
</dbReference>
<dbReference type="Gene3D" id="3.40.50.300">
    <property type="entry name" value="P-loop containing nucleotide triphosphate hydrolases"/>
    <property type="match status" value="1"/>
</dbReference>
<dbReference type="AlphaFoldDB" id="A0A1I1VRR0"/>
<dbReference type="OrthoDB" id="9809379at2"/>
<feature type="active site" evidence="15">
    <location>
        <position position="420"/>
    </location>
</feature>
<dbReference type="CDD" id="cd19501">
    <property type="entry name" value="RecA-like_FtsH"/>
    <property type="match status" value="1"/>
</dbReference>
<evidence type="ECO:0000256" key="1">
    <source>
        <dbReference type="ARBA" id="ARBA00004370"/>
    </source>
</evidence>
<dbReference type="FunFam" id="1.20.58.760:FF:000001">
    <property type="entry name" value="ATP-dependent zinc metalloprotease FtsH"/>
    <property type="match status" value="1"/>
</dbReference>
<dbReference type="GO" id="GO:0016887">
    <property type="term" value="F:ATP hydrolysis activity"/>
    <property type="evidence" value="ECO:0007669"/>
    <property type="project" value="UniProtKB-UniRule"/>
</dbReference>
<dbReference type="InterPro" id="IPR005936">
    <property type="entry name" value="FtsH"/>
</dbReference>
<comment type="function">
    <text evidence="15">Acts as a processive, ATP-dependent zinc metallopeptidase for both cytoplasmic and membrane proteins. Plays a role in the quality control of integral membrane proteins.</text>
</comment>
<dbReference type="Gene3D" id="3.30.720.210">
    <property type="match status" value="1"/>
</dbReference>
<dbReference type="InterPro" id="IPR037219">
    <property type="entry name" value="Peptidase_M41-like"/>
</dbReference>
<name>A0A1I1VRR0_9GAMM</name>
<dbReference type="Pfam" id="PF00004">
    <property type="entry name" value="AAA"/>
    <property type="match status" value="1"/>
</dbReference>
<keyword evidence="9 15" id="KW-0862">Zinc</keyword>
<keyword evidence="12 15" id="KW-0482">Metalloprotease</keyword>